<gene>
    <name evidence="1" type="ORF">DICVIV_10210</name>
</gene>
<accession>A0A0D8XN43</accession>
<sequence>MTINKLDELESTKRVKNTLKIIYSTRRSRTSHEPERNTRDQHGIDRILYLTQVHHFFLAHQTKYTTFTDKRMVKVMVVMNGVEITKADGVCMRLDENGAQQHSRKIDRAQQHVRESIDTNLIDRRIDSGLLYCLGWSLKMSFYFDT</sequence>
<proteinExistence type="predicted"/>
<dbReference type="AlphaFoldDB" id="A0A0D8XN43"/>
<dbReference type="Proteomes" id="UP000053766">
    <property type="component" value="Unassembled WGS sequence"/>
</dbReference>
<keyword evidence="2" id="KW-1185">Reference proteome</keyword>
<organism evidence="1 2">
    <name type="scientific">Dictyocaulus viviparus</name>
    <name type="common">Bovine lungworm</name>
    <dbReference type="NCBI Taxonomy" id="29172"/>
    <lineage>
        <taxon>Eukaryota</taxon>
        <taxon>Metazoa</taxon>
        <taxon>Ecdysozoa</taxon>
        <taxon>Nematoda</taxon>
        <taxon>Chromadorea</taxon>
        <taxon>Rhabditida</taxon>
        <taxon>Rhabditina</taxon>
        <taxon>Rhabditomorpha</taxon>
        <taxon>Strongyloidea</taxon>
        <taxon>Metastrongylidae</taxon>
        <taxon>Dictyocaulus</taxon>
    </lineage>
</organism>
<name>A0A0D8XN43_DICVI</name>
<reference evidence="2" key="2">
    <citation type="journal article" date="2016" name="Sci. Rep.">
        <title>Dictyocaulus viviparus genome, variome and transcriptome elucidate lungworm biology and support future intervention.</title>
        <authorList>
            <person name="McNulty S.N."/>
            <person name="Strube C."/>
            <person name="Rosa B.A."/>
            <person name="Martin J.C."/>
            <person name="Tyagi R."/>
            <person name="Choi Y.J."/>
            <person name="Wang Q."/>
            <person name="Hallsworth Pepin K."/>
            <person name="Zhang X."/>
            <person name="Ozersky P."/>
            <person name="Wilson R.K."/>
            <person name="Sternberg P.W."/>
            <person name="Gasser R.B."/>
            <person name="Mitreva M."/>
        </authorList>
    </citation>
    <scope>NUCLEOTIDE SEQUENCE [LARGE SCALE GENOMIC DNA]</scope>
    <source>
        <strain evidence="2">HannoverDv2000</strain>
    </source>
</reference>
<dbReference type="EMBL" id="KN716527">
    <property type="protein sequence ID" value="KJH43781.1"/>
    <property type="molecule type" value="Genomic_DNA"/>
</dbReference>
<evidence type="ECO:0000313" key="2">
    <source>
        <dbReference type="Proteomes" id="UP000053766"/>
    </source>
</evidence>
<protein>
    <submittedName>
        <fullName evidence="1">Uncharacterized protein</fullName>
    </submittedName>
</protein>
<evidence type="ECO:0000313" key="1">
    <source>
        <dbReference type="EMBL" id="KJH43781.1"/>
    </source>
</evidence>
<reference evidence="1 2" key="1">
    <citation type="submission" date="2013-11" db="EMBL/GenBank/DDBJ databases">
        <title>Draft genome of the bovine lungworm Dictyocaulus viviparus.</title>
        <authorList>
            <person name="Mitreva M."/>
        </authorList>
    </citation>
    <scope>NUCLEOTIDE SEQUENCE [LARGE SCALE GENOMIC DNA]</scope>
    <source>
        <strain evidence="1 2">HannoverDv2000</strain>
    </source>
</reference>